<accession>A0ACC3MMC4</accession>
<evidence type="ECO:0000313" key="1">
    <source>
        <dbReference type="EMBL" id="KAK3699025.1"/>
    </source>
</evidence>
<protein>
    <submittedName>
        <fullName evidence="1">Uncharacterized protein</fullName>
    </submittedName>
</protein>
<dbReference type="EMBL" id="JAUTXU010000202">
    <property type="protein sequence ID" value="KAK3699025.1"/>
    <property type="molecule type" value="Genomic_DNA"/>
</dbReference>
<gene>
    <name evidence="1" type="ORF">LTR37_016629</name>
</gene>
<name>A0ACC3MMC4_9PEZI</name>
<dbReference type="Proteomes" id="UP001281147">
    <property type="component" value="Unassembled WGS sequence"/>
</dbReference>
<comment type="caution">
    <text evidence="1">The sequence shown here is derived from an EMBL/GenBank/DDBJ whole genome shotgun (WGS) entry which is preliminary data.</text>
</comment>
<reference evidence="1" key="1">
    <citation type="submission" date="2023-07" db="EMBL/GenBank/DDBJ databases">
        <title>Black Yeasts Isolated from many extreme environments.</title>
        <authorList>
            <person name="Coleine C."/>
            <person name="Stajich J.E."/>
            <person name="Selbmann L."/>
        </authorList>
    </citation>
    <scope>NUCLEOTIDE SEQUENCE</scope>
    <source>
        <strain evidence="1">CCFEE 5714</strain>
    </source>
</reference>
<proteinExistence type="predicted"/>
<keyword evidence="2" id="KW-1185">Reference proteome</keyword>
<evidence type="ECO:0000313" key="2">
    <source>
        <dbReference type="Proteomes" id="UP001281147"/>
    </source>
</evidence>
<sequence>MAEGPSVGATFICMQEVLHSQLQDILAGLNDEPEKPAISSQLPVGHRWAHIGVAREDGKTKGEYDPILYPSHLFKLLHFENCWLSPTPDKPSKGWDAGSERILTTGVFEHKETKKRLAVFNTHLDNAGSEAREKSVAIILAVIERVCSDWAQDDYRASVNGVKKTLNYILSGDFNSFPTQEAYKAVVASGSMVDIYNAIPAARRYGNEITFTGIQTRHR</sequence>
<organism evidence="1 2">
    <name type="scientific">Vermiconidia calcicola</name>
    <dbReference type="NCBI Taxonomy" id="1690605"/>
    <lineage>
        <taxon>Eukaryota</taxon>
        <taxon>Fungi</taxon>
        <taxon>Dikarya</taxon>
        <taxon>Ascomycota</taxon>
        <taxon>Pezizomycotina</taxon>
        <taxon>Dothideomycetes</taxon>
        <taxon>Dothideomycetidae</taxon>
        <taxon>Mycosphaerellales</taxon>
        <taxon>Extremaceae</taxon>
        <taxon>Vermiconidia</taxon>
    </lineage>
</organism>